<accession>A0A0A6UM18</accession>
<gene>
    <name evidence="2" type="ORF">MB27_17460</name>
</gene>
<comment type="caution">
    <text evidence="2">The sequence shown here is derived from an EMBL/GenBank/DDBJ whole genome shotgun (WGS) entry which is preliminary data.</text>
</comment>
<evidence type="ECO:0000313" key="2">
    <source>
        <dbReference type="EMBL" id="KHD76476.1"/>
    </source>
</evidence>
<name>A0A0A6UM18_ACTUT</name>
<dbReference type="AlphaFoldDB" id="A0A0A6UM18"/>
<dbReference type="Proteomes" id="UP000054537">
    <property type="component" value="Unassembled WGS sequence"/>
</dbReference>
<feature type="compositionally biased region" description="Basic and acidic residues" evidence="1">
    <location>
        <begin position="228"/>
        <end position="250"/>
    </location>
</feature>
<proteinExistence type="predicted"/>
<feature type="region of interest" description="Disordered" evidence="1">
    <location>
        <begin position="210"/>
        <end position="250"/>
    </location>
</feature>
<keyword evidence="3" id="KW-1185">Reference proteome</keyword>
<organism evidence="2 3">
    <name type="scientific">Actinoplanes utahensis</name>
    <dbReference type="NCBI Taxonomy" id="1869"/>
    <lineage>
        <taxon>Bacteria</taxon>
        <taxon>Bacillati</taxon>
        <taxon>Actinomycetota</taxon>
        <taxon>Actinomycetes</taxon>
        <taxon>Micromonosporales</taxon>
        <taxon>Micromonosporaceae</taxon>
        <taxon>Actinoplanes</taxon>
    </lineage>
</organism>
<feature type="region of interest" description="Disordered" evidence="1">
    <location>
        <begin position="267"/>
        <end position="287"/>
    </location>
</feature>
<dbReference type="EMBL" id="JRTT01000018">
    <property type="protein sequence ID" value="KHD76476.1"/>
    <property type="molecule type" value="Genomic_DNA"/>
</dbReference>
<evidence type="ECO:0000313" key="3">
    <source>
        <dbReference type="Proteomes" id="UP000054537"/>
    </source>
</evidence>
<sequence>MITPPMIRGQARRLMPAALRKVPASGADSTARVEPATWTIEAVAARAPAEARSRSARGTRRASRMTAARVMAAAIHQAAAVGRGSPVRTPVTVTAVPPASRGTVQVTVRPAATVRPSGVARASIQVSSVPGATTAGVAVPPPGLIVIGSPVPLRSRSRAPSSIASISSPGIAGVTEVTRPRESVAVRPPAWAAAGAPVAASVPAIAARTTARRPSIVDARRRRIRAKGPRDDGRAKGPRDDGRAEARRGDAGPGLCWWVTRAWGGAGRCGRPARCPHRSGRSWSAGR</sequence>
<reference evidence="2 3" key="1">
    <citation type="submission" date="2014-10" db="EMBL/GenBank/DDBJ databases">
        <title>Draft genome sequence of Actinoplanes utahensis NRRL 12052.</title>
        <authorList>
            <person name="Velasco-Bucheli B."/>
            <person name="del Cerro C."/>
            <person name="Hormigo D."/>
            <person name="Garcia J.L."/>
            <person name="Acebal C."/>
            <person name="Arroyo M."/>
            <person name="de la Mata I."/>
        </authorList>
    </citation>
    <scope>NUCLEOTIDE SEQUENCE [LARGE SCALE GENOMIC DNA]</scope>
    <source>
        <strain evidence="2 3">NRRL 12052</strain>
    </source>
</reference>
<protein>
    <submittedName>
        <fullName evidence="2">Uncharacterized protein</fullName>
    </submittedName>
</protein>
<evidence type="ECO:0000256" key="1">
    <source>
        <dbReference type="SAM" id="MobiDB-lite"/>
    </source>
</evidence>